<dbReference type="AlphaFoldDB" id="N6U394"/>
<feature type="non-terminal residue" evidence="3">
    <location>
        <position position="1"/>
    </location>
</feature>
<evidence type="ECO:0000256" key="2">
    <source>
        <dbReference type="SAM" id="SignalP"/>
    </source>
</evidence>
<evidence type="ECO:0000256" key="1">
    <source>
        <dbReference type="SAM" id="Phobius"/>
    </source>
</evidence>
<dbReference type="HOGENOM" id="CLU_1350134_0_0_1"/>
<keyword evidence="2" id="KW-0732">Signal</keyword>
<dbReference type="Proteomes" id="UP000019118">
    <property type="component" value="Unassembled WGS sequence"/>
</dbReference>
<feature type="chain" id="PRO_5010971940" evidence="2">
    <location>
        <begin position="20"/>
        <end position="203"/>
    </location>
</feature>
<dbReference type="OrthoDB" id="6762048at2759"/>
<evidence type="ECO:0000313" key="6">
    <source>
        <dbReference type="Proteomes" id="UP000019118"/>
    </source>
</evidence>
<evidence type="ECO:0000313" key="7">
    <source>
        <dbReference type="Proteomes" id="UP000030742"/>
    </source>
</evidence>
<proteinExistence type="predicted"/>
<feature type="transmembrane region" description="Helical" evidence="1">
    <location>
        <begin position="159"/>
        <end position="179"/>
    </location>
</feature>
<feature type="signal peptide" evidence="2">
    <location>
        <begin position="1"/>
        <end position="19"/>
    </location>
</feature>
<keyword evidence="1" id="KW-1133">Transmembrane helix</keyword>
<protein>
    <submittedName>
        <fullName evidence="3 5">Uncharacterized protein</fullName>
    </submittedName>
</protein>
<dbReference type="Proteomes" id="UP000030742">
    <property type="component" value="Unassembled WGS sequence"/>
</dbReference>
<reference evidence="6 7" key="1">
    <citation type="journal article" date="2013" name="Genome Biol.">
        <title>Draft genome of the mountain pine beetle, Dendroctonus ponderosae Hopkins, a major forest pest.</title>
        <authorList>
            <person name="Keeling C.I."/>
            <person name="Yuen M.M."/>
            <person name="Liao N.Y."/>
            <person name="Docking T.R."/>
            <person name="Chan S.K."/>
            <person name="Taylor G.A."/>
            <person name="Palmquist D.L."/>
            <person name="Jackman S.D."/>
            <person name="Nguyen A."/>
            <person name="Li M."/>
            <person name="Henderson H."/>
            <person name="Janes J.K."/>
            <person name="Zhao Y."/>
            <person name="Pandoh P."/>
            <person name="Moore R."/>
            <person name="Sperling F.A."/>
            <person name="Huber D.P."/>
            <person name="Birol I."/>
            <person name="Jones S.J."/>
            <person name="Bohlmann J."/>
        </authorList>
    </citation>
    <scope>NUCLEOTIDE SEQUENCE</scope>
</reference>
<organism evidence="3">
    <name type="scientific">Dendroctonus ponderosae</name>
    <name type="common">Mountain pine beetle</name>
    <dbReference type="NCBI Taxonomy" id="77166"/>
    <lineage>
        <taxon>Eukaryota</taxon>
        <taxon>Metazoa</taxon>
        <taxon>Ecdysozoa</taxon>
        <taxon>Arthropoda</taxon>
        <taxon>Hexapoda</taxon>
        <taxon>Insecta</taxon>
        <taxon>Pterygota</taxon>
        <taxon>Neoptera</taxon>
        <taxon>Endopterygota</taxon>
        <taxon>Coleoptera</taxon>
        <taxon>Polyphaga</taxon>
        <taxon>Cucujiformia</taxon>
        <taxon>Curculionidae</taxon>
        <taxon>Scolytinae</taxon>
        <taxon>Dendroctonus</taxon>
    </lineage>
</organism>
<evidence type="ECO:0000313" key="5">
    <source>
        <dbReference type="EnsemblMetazoa" id="XP_019761922.1"/>
    </source>
</evidence>
<dbReference type="EMBL" id="KB632256">
    <property type="protein sequence ID" value="ERL90735.1"/>
    <property type="molecule type" value="Genomic_DNA"/>
</dbReference>
<evidence type="ECO:0000313" key="3">
    <source>
        <dbReference type="EMBL" id="ENN76045.1"/>
    </source>
</evidence>
<dbReference type="EnsemblMetazoa" id="XM_019906363.1">
    <property type="protein sequence ID" value="XP_019761922.1"/>
    <property type="gene ID" value="LOC109538922"/>
</dbReference>
<dbReference type="EMBL" id="KB740993">
    <property type="protein sequence ID" value="ENN76045.1"/>
    <property type="molecule type" value="Genomic_DNA"/>
</dbReference>
<name>N6U394_DENPD</name>
<keyword evidence="1" id="KW-0812">Transmembrane</keyword>
<keyword evidence="6" id="KW-1185">Reference proteome</keyword>
<keyword evidence="1" id="KW-0472">Membrane</keyword>
<dbReference type="KEGG" id="dpa:109538922"/>
<accession>N6U394</accession>
<sequence>MGIFFCFVVFVSSACCVSGTVIADVDASALAESIFRPSRFTKPYYKASVIDGQIVFADGPIVIDNAHEDMYFVISSGNYPDYSLTISDSDSSDQKLLQLELISADTIIPDFDVISLEALDEDLAPISRTTVLLFNPSIQSNIYKMIFKVDGHEYIILDFFYFKWFLGLLIVTGLLILLIELHEIVKHIRISRKTGNYEQLQTV</sequence>
<evidence type="ECO:0000313" key="4">
    <source>
        <dbReference type="EMBL" id="ERL90735.1"/>
    </source>
</evidence>
<reference evidence="5" key="2">
    <citation type="submission" date="2024-08" db="UniProtKB">
        <authorList>
            <consortium name="EnsemblMetazoa"/>
        </authorList>
    </citation>
    <scope>IDENTIFICATION</scope>
</reference>
<gene>
    <name evidence="5" type="primary">109538922</name>
    <name evidence="4" type="ORF">D910_08082</name>
    <name evidence="3" type="ORF">YQE_07418</name>
</gene>